<proteinExistence type="predicted"/>
<dbReference type="GO" id="GO:0006260">
    <property type="term" value="P:DNA replication"/>
    <property type="evidence" value="ECO:0007669"/>
    <property type="project" value="UniProtKB-KW"/>
</dbReference>
<keyword evidence="12" id="KW-1185">Reference proteome</keyword>
<evidence type="ECO:0000256" key="3">
    <source>
        <dbReference type="ARBA" id="ARBA00019114"/>
    </source>
</evidence>
<dbReference type="Pfam" id="PF07733">
    <property type="entry name" value="DNA_pol3_alpha"/>
    <property type="match status" value="1"/>
</dbReference>
<dbReference type="CDD" id="cd04485">
    <property type="entry name" value="DnaE_OBF"/>
    <property type="match status" value="1"/>
</dbReference>
<dbReference type="STRING" id="1348657.M622_15430"/>
<dbReference type="InterPro" id="IPR003141">
    <property type="entry name" value="Pol/His_phosphatase_N"/>
</dbReference>
<dbReference type="eggNOG" id="COG0587">
    <property type="taxonomic scope" value="Bacteria"/>
</dbReference>
<evidence type="ECO:0000256" key="9">
    <source>
        <dbReference type="ARBA" id="ARBA00049244"/>
    </source>
</evidence>
<dbReference type="Pfam" id="PF17657">
    <property type="entry name" value="DNA_pol3_finger"/>
    <property type="match status" value="1"/>
</dbReference>
<evidence type="ECO:0000256" key="4">
    <source>
        <dbReference type="ARBA" id="ARBA00022490"/>
    </source>
</evidence>
<sequence length="1176" mass="129776">MTDAHDPATLPAAASPSQPRFVHLRLHSEYSVTDGIVQVDQAIASALADGMPALGISDLVNLFGMVKFYKGARDKGLKPIIGVDAWVQNELERDKPGRVLLICKNREGYGQLCSLLTRAYLENKHRSRAEMRREWFEEGAASELLCLSGAMSGDIGAALAAGNPEQAAKLAADWARLFPDAFYLEIQRAGHPGTEAYIRQTLEIASALGLPVVATHPVQFLKREDFQAHEARVCIAQGYVLADKRRPRDFTEEQYLKSQAEMCALFADIPEALENAVEIARRCSLTVELGKNFLPLFPTPQGMTLDDFLVHEARAGLERRLAQLYPDADERERQRARYEERLKFETDTIVQMGFPGYFLIVADFIRWAKNNGVPVGPGRGSGAGSLVAYALDITDIDPLAYALLFERFLNPERVSMPDFDIDFCQDNRYRVIEYVRERYGKDAVSQIATFGTMASKAVVRDVGRVLDLPYGLCDRLSKLIPIEGAKPVSLSKAYEMEPQIGEMMKDGNDGEAVQTLWALAQPLEGLARNVGMHAGGVLIAPGRLTDFCPLYIADGEDATPVSQFDKDDVEAVGLVKFDFLGLRNLTIIELALEYIARMTGERPDLMSLGFEDPAAYQILKDANTTAIFQVESDGMKKLLKKLAPDRFEDIIAVLALYRPGPLGSGMVDDFILRKKGQQAIDYFHPDLKACLEPTYGVIVYQEQVMQISQIIGGYTLGGADMLRRAMGKKKAEEMAKHRATIAEGAKTKGYDPALAEQLFDLMTKFAEYGFNKSHTAAYAVVTYHTAWLKAHHCAAFMAATMSSDLDNTDTIKIFYEDTVANGITVLAPDVNASDYRFVPVDRKTIRYGLGAVKGVGEPAVRAMLAAREQGGAFRDLFDFCARVDRRMANRRVIEALIRAGAMDGLEAHQGLDRAQLMATVALAMEAAEQAAANAMQGGLFDMLPEAAGAAPDFVRIRPWTERERLKEEKLAIGFFLSGHPFNASRPEVRRFVRRTLAQLEPARDISMLAGVVMETRTKMGGRGKMAFVTLDDGTEAREVMVYSEVLEANRGKIVTDEVLVVEGKISNDEFSGGLRIIAERLLTLGEARSRFARALQLRIEGGLDASGGAVVAAGKLQTLLEPFREGGCPVRVRYRNAAAEAELPFGDGWRVRLDDALLDSLREWLPPEAVEVIYPN</sequence>
<dbReference type="InterPro" id="IPR040982">
    <property type="entry name" value="DNA_pol3_finger"/>
</dbReference>
<dbReference type="PANTHER" id="PTHR32294:SF0">
    <property type="entry name" value="DNA POLYMERASE III SUBUNIT ALPHA"/>
    <property type="match status" value="1"/>
</dbReference>
<dbReference type="Proteomes" id="UP000015455">
    <property type="component" value="Unassembled WGS sequence"/>
</dbReference>
<dbReference type="InterPro" id="IPR004013">
    <property type="entry name" value="PHP_dom"/>
</dbReference>
<protein>
    <recommendedName>
        <fullName evidence="3">DNA polymerase III subunit alpha</fullName>
        <ecNumber evidence="2">2.7.7.7</ecNumber>
    </recommendedName>
</protein>
<evidence type="ECO:0000313" key="11">
    <source>
        <dbReference type="EMBL" id="EPZ15583.1"/>
    </source>
</evidence>
<comment type="catalytic activity">
    <reaction evidence="9">
        <text>DNA(n) + a 2'-deoxyribonucleoside 5'-triphosphate = DNA(n+1) + diphosphate</text>
        <dbReference type="Rhea" id="RHEA:22508"/>
        <dbReference type="Rhea" id="RHEA-COMP:17339"/>
        <dbReference type="Rhea" id="RHEA-COMP:17340"/>
        <dbReference type="ChEBI" id="CHEBI:33019"/>
        <dbReference type="ChEBI" id="CHEBI:61560"/>
        <dbReference type="ChEBI" id="CHEBI:173112"/>
        <dbReference type="EC" id="2.7.7.7"/>
    </reaction>
</comment>
<gene>
    <name evidence="11" type="ORF">M622_15430</name>
</gene>
<dbReference type="InterPro" id="IPR029460">
    <property type="entry name" value="DNAPol_HHH"/>
</dbReference>
<evidence type="ECO:0000256" key="2">
    <source>
        <dbReference type="ARBA" id="ARBA00012417"/>
    </source>
</evidence>
<name>T0AYG3_9RHOO</name>
<evidence type="ECO:0000313" key="12">
    <source>
        <dbReference type="Proteomes" id="UP000015455"/>
    </source>
</evidence>
<dbReference type="GO" id="GO:0003887">
    <property type="term" value="F:DNA-directed DNA polymerase activity"/>
    <property type="evidence" value="ECO:0007669"/>
    <property type="project" value="UniProtKB-KW"/>
</dbReference>
<dbReference type="InterPro" id="IPR011708">
    <property type="entry name" value="DNA_pol3_alpha_NTPase_dom"/>
</dbReference>
<dbReference type="InterPro" id="IPR004805">
    <property type="entry name" value="DnaE2/DnaE/PolC"/>
</dbReference>
<evidence type="ECO:0000256" key="8">
    <source>
        <dbReference type="ARBA" id="ARBA00022932"/>
    </source>
</evidence>
<dbReference type="Gene3D" id="1.10.10.1600">
    <property type="entry name" value="Bacterial DNA polymerase III alpha subunit, thumb domain"/>
    <property type="match status" value="1"/>
</dbReference>
<dbReference type="GO" id="GO:0005737">
    <property type="term" value="C:cytoplasm"/>
    <property type="evidence" value="ECO:0007669"/>
    <property type="project" value="UniProtKB-SubCell"/>
</dbReference>
<comment type="caution">
    <text evidence="11">The sequence shown here is derived from an EMBL/GenBank/DDBJ whole genome shotgun (WGS) entry which is preliminary data.</text>
</comment>
<reference evidence="11 12" key="1">
    <citation type="submission" date="2013-06" db="EMBL/GenBank/DDBJ databases">
        <title>Draft genome sequence of Thauera terpenica.</title>
        <authorList>
            <person name="Liu B."/>
            <person name="Frostegard A.H."/>
            <person name="Shapleigh J.P."/>
        </authorList>
    </citation>
    <scope>NUCLEOTIDE SEQUENCE [LARGE SCALE GENOMIC DNA]</scope>
    <source>
        <strain evidence="11 12">58Eu</strain>
    </source>
</reference>
<dbReference type="InterPro" id="IPR004365">
    <property type="entry name" value="NA-bd_OB_tRNA"/>
</dbReference>
<keyword evidence="4" id="KW-0963">Cytoplasm</keyword>
<dbReference type="NCBIfam" id="NF004226">
    <property type="entry name" value="PRK05673.1"/>
    <property type="match status" value="1"/>
</dbReference>
<dbReference type="CDD" id="cd07433">
    <property type="entry name" value="PHP_PolIIIA_DnaE1"/>
    <property type="match status" value="1"/>
</dbReference>
<dbReference type="SUPFAM" id="SSF89550">
    <property type="entry name" value="PHP domain-like"/>
    <property type="match status" value="1"/>
</dbReference>
<dbReference type="InterPro" id="IPR048472">
    <property type="entry name" value="DNA_pol_IIIA_C"/>
</dbReference>
<dbReference type="PATRIC" id="fig|1348657.5.peg.1955"/>
<dbReference type="InterPro" id="IPR041931">
    <property type="entry name" value="DNA_pol3_alpha_thumb_dom"/>
</dbReference>
<dbReference type="Pfam" id="PF20914">
    <property type="entry name" value="DNA_pol_IIIA_C"/>
    <property type="match status" value="1"/>
</dbReference>
<dbReference type="EMBL" id="ATJV01000054">
    <property type="protein sequence ID" value="EPZ15583.1"/>
    <property type="molecule type" value="Genomic_DNA"/>
</dbReference>
<evidence type="ECO:0000256" key="5">
    <source>
        <dbReference type="ARBA" id="ARBA00022679"/>
    </source>
</evidence>
<comment type="subcellular location">
    <subcellularLocation>
        <location evidence="1">Cytoplasm</location>
    </subcellularLocation>
</comment>
<dbReference type="PANTHER" id="PTHR32294">
    <property type="entry name" value="DNA POLYMERASE III SUBUNIT ALPHA"/>
    <property type="match status" value="1"/>
</dbReference>
<evidence type="ECO:0000256" key="7">
    <source>
        <dbReference type="ARBA" id="ARBA00022705"/>
    </source>
</evidence>
<dbReference type="SMART" id="SM00481">
    <property type="entry name" value="POLIIIAc"/>
    <property type="match status" value="1"/>
</dbReference>
<dbReference type="GO" id="GO:0003676">
    <property type="term" value="F:nucleic acid binding"/>
    <property type="evidence" value="ECO:0007669"/>
    <property type="project" value="InterPro"/>
</dbReference>
<feature type="domain" description="Polymerase/histidinol phosphatase N-terminal" evidence="10">
    <location>
        <begin position="22"/>
        <end position="89"/>
    </location>
</feature>
<dbReference type="EC" id="2.7.7.7" evidence="2"/>
<dbReference type="Gene3D" id="1.10.150.870">
    <property type="match status" value="1"/>
</dbReference>
<dbReference type="GO" id="GO:0008408">
    <property type="term" value="F:3'-5' exonuclease activity"/>
    <property type="evidence" value="ECO:0007669"/>
    <property type="project" value="InterPro"/>
</dbReference>
<dbReference type="InterPro" id="IPR016195">
    <property type="entry name" value="Pol/histidinol_Pase-like"/>
</dbReference>
<dbReference type="OrthoDB" id="9803237at2"/>
<keyword evidence="6" id="KW-0548">Nucleotidyltransferase</keyword>
<accession>T0AYG3</accession>
<dbReference type="NCBIfam" id="TIGR00594">
    <property type="entry name" value="polc"/>
    <property type="match status" value="1"/>
</dbReference>
<keyword evidence="5" id="KW-0808">Transferase</keyword>
<dbReference type="Gene3D" id="3.20.20.140">
    <property type="entry name" value="Metal-dependent hydrolases"/>
    <property type="match status" value="1"/>
</dbReference>
<dbReference type="AlphaFoldDB" id="T0AYG3"/>
<keyword evidence="8" id="KW-0239">DNA-directed DNA polymerase</keyword>
<evidence type="ECO:0000256" key="6">
    <source>
        <dbReference type="ARBA" id="ARBA00022695"/>
    </source>
</evidence>
<evidence type="ECO:0000256" key="1">
    <source>
        <dbReference type="ARBA" id="ARBA00004496"/>
    </source>
</evidence>
<dbReference type="InterPro" id="IPR049821">
    <property type="entry name" value="PolIIIA_DnaE1_PHP"/>
</dbReference>
<dbReference type="RefSeq" id="WP_021249382.1">
    <property type="nucleotide sequence ID" value="NZ_ATJV01000054.1"/>
</dbReference>
<keyword evidence="7" id="KW-0235">DNA replication</keyword>
<organism evidence="11 12">
    <name type="scientific">Thauera terpenica 58Eu</name>
    <dbReference type="NCBI Taxonomy" id="1348657"/>
    <lineage>
        <taxon>Bacteria</taxon>
        <taxon>Pseudomonadati</taxon>
        <taxon>Pseudomonadota</taxon>
        <taxon>Betaproteobacteria</taxon>
        <taxon>Rhodocyclales</taxon>
        <taxon>Zoogloeaceae</taxon>
        <taxon>Thauera</taxon>
    </lineage>
</organism>
<dbReference type="Pfam" id="PF02811">
    <property type="entry name" value="PHP"/>
    <property type="match status" value="1"/>
</dbReference>
<dbReference type="Pfam" id="PF14579">
    <property type="entry name" value="HHH_6"/>
    <property type="match status" value="1"/>
</dbReference>
<dbReference type="Pfam" id="PF01336">
    <property type="entry name" value="tRNA_anti-codon"/>
    <property type="match status" value="1"/>
</dbReference>
<evidence type="ECO:0000259" key="10">
    <source>
        <dbReference type="SMART" id="SM00481"/>
    </source>
</evidence>